<sequence length="39" mass="4190">MGAPSPTLLPSVSTPHWIPGSNRAYRDRLGTGIRAGGWR</sequence>
<evidence type="ECO:0000313" key="2">
    <source>
        <dbReference type="EMBL" id="JAD37554.1"/>
    </source>
</evidence>
<accession>A0A0A8ZDU6</accession>
<feature type="region of interest" description="Disordered" evidence="1">
    <location>
        <begin position="1"/>
        <end position="24"/>
    </location>
</feature>
<reference evidence="2" key="2">
    <citation type="journal article" date="2015" name="Data Brief">
        <title>Shoot transcriptome of the giant reed, Arundo donax.</title>
        <authorList>
            <person name="Barrero R.A."/>
            <person name="Guerrero F.D."/>
            <person name="Moolhuijzen P."/>
            <person name="Goolsby J.A."/>
            <person name="Tidwell J."/>
            <person name="Bellgard S.E."/>
            <person name="Bellgard M.I."/>
        </authorList>
    </citation>
    <scope>NUCLEOTIDE SEQUENCE</scope>
    <source>
        <tissue evidence="2">Shoot tissue taken approximately 20 cm above the soil surface</tissue>
    </source>
</reference>
<organism evidence="2">
    <name type="scientific">Arundo donax</name>
    <name type="common">Giant reed</name>
    <name type="synonym">Donax arundinaceus</name>
    <dbReference type="NCBI Taxonomy" id="35708"/>
    <lineage>
        <taxon>Eukaryota</taxon>
        <taxon>Viridiplantae</taxon>
        <taxon>Streptophyta</taxon>
        <taxon>Embryophyta</taxon>
        <taxon>Tracheophyta</taxon>
        <taxon>Spermatophyta</taxon>
        <taxon>Magnoliopsida</taxon>
        <taxon>Liliopsida</taxon>
        <taxon>Poales</taxon>
        <taxon>Poaceae</taxon>
        <taxon>PACMAD clade</taxon>
        <taxon>Arundinoideae</taxon>
        <taxon>Arundineae</taxon>
        <taxon>Arundo</taxon>
    </lineage>
</organism>
<evidence type="ECO:0000256" key="1">
    <source>
        <dbReference type="SAM" id="MobiDB-lite"/>
    </source>
</evidence>
<reference evidence="2" key="1">
    <citation type="submission" date="2014-09" db="EMBL/GenBank/DDBJ databases">
        <authorList>
            <person name="Magalhaes I.L.F."/>
            <person name="Oliveira U."/>
            <person name="Santos F.R."/>
            <person name="Vidigal T.H.D.A."/>
            <person name="Brescovit A.D."/>
            <person name="Santos A.J."/>
        </authorList>
    </citation>
    <scope>NUCLEOTIDE SEQUENCE</scope>
    <source>
        <tissue evidence="2">Shoot tissue taken approximately 20 cm above the soil surface</tissue>
    </source>
</reference>
<dbReference type="AlphaFoldDB" id="A0A0A8ZDU6"/>
<proteinExistence type="predicted"/>
<feature type="compositionally biased region" description="Low complexity" evidence="1">
    <location>
        <begin position="1"/>
        <end position="15"/>
    </location>
</feature>
<name>A0A0A8ZDU6_ARUDO</name>
<protein>
    <submittedName>
        <fullName evidence="2">Uncharacterized protein</fullName>
    </submittedName>
</protein>
<dbReference type="EMBL" id="GBRH01260341">
    <property type="protein sequence ID" value="JAD37554.1"/>
    <property type="molecule type" value="Transcribed_RNA"/>
</dbReference>